<dbReference type="GO" id="GO:0009279">
    <property type="term" value="C:cell outer membrane"/>
    <property type="evidence" value="ECO:0007669"/>
    <property type="project" value="TreeGrafter"/>
</dbReference>
<evidence type="ECO:0000256" key="1">
    <source>
        <dbReference type="ARBA" id="ARBA00022448"/>
    </source>
</evidence>
<accession>A0A3S9SH70</accession>
<feature type="domain" description="Organic solvent tolerance-like N-terminal" evidence="5">
    <location>
        <begin position="37"/>
        <end position="146"/>
    </location>
</feature>
<keyword evidence="2 4" id="KW-0732">Signal</keyword>
<evidence type="ECO:0000259" key="5">
    <source>
        <dbReference type="Pfam" id="PF03968"/>
    </source>
</evidence>
<evidence type="ECO:0000256" key="4">
    <source>
        <dbReference type="HAMAP-Rule" id="MF_01914"/>
    </source>
</evidence>
<protein>
    <recommendedName>
        <fullName evidence="4">Lipopolysaccharide export system protein LptA</fullName>
    </recommendedName>
</protein>
<proteinExistence type="inferred from homology"/>
<dbReference type="GO" id="GO:0043165">
    <property type="term" value="P:Gram-negative-bacterium-type cell outer membrane assembly"/>
    <property type="evidence" value="ECO:0007669"/>
    <property type="project" value="UniProtKB-UniRule"/>
</dbReference>
<reference evidence="6 7" key="1">
    <citation type="submission" date="2018-12" db="EMBL/GenBank/DDBJ databases">
        <title>Genome sequencing of Eikenella corrodens KCOM 3110 (= JS217).</title>
        <authorList>
            <person name="Koo J.-K."/>
            <person name="Park S.-N."/>
            <person name="Lim Y.K."/>
        </authorList>
    </citation>
    <scope>NUCLEOTIDE SEQUENCE [LARGE SCALE GENOMIC DNA]</scope>
    <source>
        <strain evidence="6 7">KCOM 3110</strain>
    </source>
</reference>
<comment type="subcellular location">
    <subcellularLocation>
        <location evidence="4">Periplasm</location>
    </subcellularLocation>
</comment>
<organism evidence="6 7">
    <name type="scientific">Eikenella corrodens</name>
    <dbReference type="NCBI Taxonomy" id="539"/>
    <lineage>
        <taxon>Bacteria</taxon>
        <taxon>Pseudomonadati</taxon>
        <taxon>Pseudomonadota</taxon>
        <taxon>Betaproteobacteria</taxon>
        <taxon>Neisseriales</taxon>
        <taxon>Neisseriaceae</taxon>
        <taxon>Eikenella</taxon>
    </lineage>
</organism>
<gene>
    <name evidence="4 6" type="primary">lptA</name>
    <name evidence="6" type="ORF">ELB75_01530</name>
</gene>
<comment type="subunit">
    <text evidence="4">Component of the lipopolysaccharide transport and assembly complex.</text>
</comment>
<dbReference type="NCBIfam" id="TIGR03002">
    <property type="entry name" value="outer_YhbN_LptA"/>
    <property type="match status" value="1"/>
</dbReference>
<dbReference type="AlphaFoldDB" id="A0A3S9SH70"/>
<dbReference type="PANTHER" id="PTHR36504">
    <property type="entry name" value="LIPOPOLYSACCHARIDE EXPORT SYSTEM PROTEIN LPTA"/>
    <property type="match status" value="1"/>
</dbReference>
<comment type="function">
    <text evidence="4">Involved in the assembly of lipopolysaccharide (LPS). Required for the translocation of LPS from the inner membrane to the outer membrane.</text>
</comment>
<name>A0A3S9SH70_EIKCO</name>
<dbReference type="HAMAP" id="MF_01914">
    <property type="entry name" value="LPS_assembly_LptA"/>
    <property type="match status" value="1"/>
</dbReference>
<dbReference type="OrthoDB" id="5294855at2"/>
<dbReference type="InterPro" id="IPR005653">
    <property type="entry name" value="OstA-like_N"/>
</dbReference>
<dbReference type="Proteomes" id="UP000282435">
    <property type="component" value="Chromosome"/>
</dbReference>
<dbReference type="RefSeq" id="WP_126982443.1">
    <property type="nucleotide sequence ID" value="NZ_CP034670.1"/>
</dbReference>
<dbReference type="Pfam" id="PF03968">
    <property type="entry name" value="LptD_N"/>
    <property type="match status" value="1"/>
</dbReference>
<evidence type="ECO:0000313" key="7">
    <source>
        <dbReference type="Proteomes" id="UP000282435"/>
    </source>
</evidence>
<comment type="similarity">
    <text evidence="4">Belongs to the LptA family.</text>
</comment>
<dbReference type="PANTHER" id="PTHR36504:SF1">
    <property type="entry name" value="LIPOPOLYSACCHARIDE EXPORT SYSTEM PROTEIN LPTA"/>
    <property type="match status" value="1"/>
</dbReference>
<sequence precursor="true">MTPNNSIKPARALLLAAALLLPAAASALTSDRNQPIQIEADQGSLDQGNRSTEFSGNVVIQQGTMYIRAAKVRVVKAADGAQTMTASGSPVHFGQQLDRQGTVKGQAARVEYQSATGIVKLSGGAKLERGGDRASGDTITYNTRTEVYTVLGGSRSNANKGRVSITIQPQQK</sequence>
<dbReference type="InterPro" id="IPR014340">
    <property type="entry name" value="LptA"/>
</dbReference>
<feature type="chain" id="PRO_5019594897" description="Lipopolysaccharide export system protein LptA" evidence="4">
    <location>
        <begin position="28"/>
        <end position="172"/>
    </location>
</feature>
<dbReference type="GO" id="GO:0030288">
    <property type="term" value="C:outer membrane-bounded periplasmic space"/>
    <property type="evidence" value="ECO:0007669"/>
    <property type="project" value="TreeGrafter"/>
</dbReference>
<dbReference type="InterPro" id="IPR052037">
    <property type="entry name" value="LPS_export_LptA"/>
</dbReference>
<dbReference type="GO" id="GO:0017089">
    <property type="term" value="F:glycolipid transfer activity"/>
    <property type="evidence" value="ECO:0007669"/>
    <property type="project" value="TreeGrafter"/>
</dbReference>
<feature type="signal peptide" evidence="4">
    <location>
        <begin position="1"/>
        <end position="27"/>
    </location>
</feature>
<dbReference type="EMBL" id="CP034670">
    <property type="protein sequence ID" value="AZR58840.1"/>
    <property type="molecule type" value="Genomic_DNA"/>
</dbReference>
<evidence type="ECO:0000313" key="6">
    <source>
        <dbReference type="EMBL" id="AZR58840.1"/>
    </source>
</evidence>
<evidence type="ECO:0000256" key="2">
    <source>
        <dbReference type="ARBA" id="ARBA00022729"/>
    </source>
</evidence>
<dbReference type="GO" id="GO:0001530">
    <property type="term" value="F:lipopolysaccharide binding"/>
    <property type="evidence" value="ECO:0007669"/>
    <property type="project" value="InterPro"/>
</dbReference>
<keyword evidence="3 4" id="KW-0574">Periplasm</keyword>
<keyword evidence="1 4" id="KW-0813">Transport</keyword>
<evidence type="ECO:0000256" key="3">
    <source>
        <dbReference type="ARBA" id="ARBA00022764"/>
    </source>
</evidence>
<dbReference type="Gene3D" id="2.60.450.10">
    <property type="entry name" value="Lipopolysaccharide (LPS) transport protein A like domain"/>
    <property type="match status" value="1"/>
</dbReference>
<dbReference type="GO" id="GO:0015920">
    <property type="term" value="P:lipopolysaccharide transport"/>
    <property type="evidence" value="ECO:0007669"/>
    <property type="project" value="UniProtKB-UniRule"/>
</dbReference>